<evidence type="ECO:0000313" key="1">
    <source>
        <dbReference type="EMBL" id="OIP98401.1"/>
    </source>
</evidence>
<proteinExistence type="predicted"/>
<gene>
    <name evidence="1" type="ORF">AUK40_01670</name>
</gene>
<organism evidence="1 2">
    <name type="scientific">Candidatus Wirthbacteria bacterium CG2_30_54_11</name>
    <dbReference type="NCBI Taxonomy" id="1817892"/>
    <lineage>
        <taxon>Bacteria</taxon>
        <taxon>Candidatus Wirthbacteria</taxon>
    </lineage>
</organism>
<comment type="caution">
    <text evidence="1">The sequence shown here is derived from an EMBL/GenBank/DDBJ whole genome shotgun (WGS) entry which is preliminary data.</text>
</comment>
<accession>A0A1J5IMJ1</accession>
<dbReference type="EMBL" id="MNZT01000029">
    <property type="protein sequence ID" value="OIP98401.1"/>
    <property type="molecule type" value="Genomic_DNA"/>
</dbReference>
<evidence type="ECO:0000313" key="2">
    <source>
        <dbReference type="Proteomes" id="UP000183245"/>
    </source>
</evidence>
<name>A0A1J5IMJ1_9BACT</name>
<sequence length="106" mass="12697">MTQLWCQNCKHCLEGRNPRYPSYHWYCDLKGYDEIWEKSHHNDPLGISLAEIMKKYESKFYVDDGYLYFCAEIQYYLPYRTSDADDNRPCAVFLKPFYGEGYDGFA</sequence>
<reference evidence="1 2" key="1">
    <citation type="journal article" date="2016" name="Environ. Microbiol.">
        <title>Genomic resolution of a cold subsurface aquifer community provides metabolic insights for novel microbes adapted to high CO concentrations.</title>
        <authorList>
            <person name="Probst A.J."/>
            <person name="Castelle C.J."/>
            <person name="Singh A."/>
            <person name="Brown C.T."/>
            <person name="Anantharaman K."/>
            <person name="Sharon I."/>
            <person name="Hug L.A."/>
            <person name="Burstein D."/>
            <person name="Emerson J.B."/>
            <person name="Thomas B.C."/>
            <person name="Banfield J.F."/>
        </authorList>
    </citation>
    <scope>NUCLEOTIDE SEQUENCE [LARGE SCALE GENOMIC DNA]</scope>
    <source>
        <strain evidence="1">CG2_30_54_11</strain>
    </source>
</reference>
<dbReference type="Proteomes" id="UP000183245">
    <property type="component" value="Unassembled WGS sequence"/>
</dbReference>
<dbReference type="AlphaFoldDB" id="A0A1J5IMJ1"/>
<protein>
    <submittedName>
        <fullName evidence="1">Uncharacterized protein</fullName>
    </submittedName>
</protein>